<dbReference type="GO" id="GO:0004672">
    <property type="term" value="F:protein kinase activity"/>
    <property type="evidence" value="ECO:0007669"/>
    <property type="project" value="InterPro"/>
</dbReference>
<keyword evidence="3" id="KW-1185">Reference proteome</keyword>
<dbReference type="SUPFAM" id="SSF56112">
    <property type="entry name" value="Protein kinase-like (PK-like)"/>
    <property type="match status" value="1"/>
</dbReference>
<dbReference type="Pfam" id="PF07714">
    <property type="entry name" value="PK_Tyr_Ser-Thr"/>
    <property type="match status" value="1"/>
</dbReference>
<dbReference type="AlphaFoldDB" id="A0A368F648"/>
<name>A0A368F648_ANCCA</name>
<evidence type="ECO:0000313" key="3">
    <source>
        <dbReference type="Proteomes" id="UP000252519"/>
    </source>
</evidence>
<gene>
    <name evidence="2" type="ORF">ANCCAN_27909</name>
</gene>
<dbReference type="InterPro" id="IPR001245">
    <property type="entry name" value="Ser-Thr/Tyr_kinase_cat_dom"/>
</dbReference>
<dbReference type="InterPro" id="IPR011009">
    <property type="entry name" value="Kinase-like_dom_sf"/>
</dbReference>
<protein>
    <recommendedName>
        <fullName evidence="1">Serine-threonine/tyrosine-protein kinase catalytic domain-containing protein</fullName>
    </recommendedName>
</protein>
<organism evidence="2 3">
    <name type="scientific">Ancylostoma caninum</name>
    <name type="common">Dog hookworm</name>
    <dbReference type="NCBI Taxonomy" id="29170"/>
    <lineage>
        <taxon>Eukaryota</taxon>
        <taxon>Metazoa</taxon>
        <taxon>Ecdysozoa</taxon>
        <taxon>Nematoda</taxon>
        <taxon>Chromadorea</taxon>
        <taxon>Rhabditida</taxon>
        <taxon>Rhabditina</taxon>
        <taxon>Rhabditomorpha</taxon>
        <taxon>Strongyloidea</taxon>
        <taxon>Ancylostomatidae</taxon>
        <taxon>Ancylostomatinae</taxon>
        <taxon>Ancylostoma</taxon>
    </lineage>
</organism>
<evidence type="ECO:0000313" key="2">
    <source>
        <dbReference type="EMBL" id="RCN26365.1"/>
    </source>
</evidence>
<dbReference type="EMBL" id="JOJR01007703">
    <property type="protein sequence ID" value="RCN26365.1"/>
    <property type="molecule type" value="Genomic_DNA"/>
</dbReference>
<dbReference type="Proteomes" id="UP000252519">
    <property type="component" value="Unassembled WGS sequence"/>
</dbReference>
<dbReference type="OrthoDB" id="5853191at2759"/>
<reference evidence="2 3" key="1">
    <citation type="submission" date="2014-10" db="EMBL/GenBank/DDBJ databases">
        <title>Draft genome of the hookworm Ancylostoma caninum.</title>
        <authorList>
            <person name="Mitreva M."/>
        </authorList>
    </citation>
    <scope>NUCLEOTIDE SEQUENCE [LARGE SCALE GENOMIC DNA]</scope>
    <source>
        <strain evidence="2 3">Baltimore</strain>
    </source>
</reference>
<evidence type="ECO:0000259" key="1">
    <source>
        <dbReference type="Pfam" id="PF07714"/>
    </source>
</evidence>
<proteinExistence type="predicted"/>
<sequence>MYPHGSVILRYEMHDTTSLYDIMRKKEFGLGTTLAWIQQAASLAFYLAKKECFHSTLCAQDCYLDANQNIKFRGAWNNPWPSWQEDTLRHAYYWRYVGFSYVYFLMFSN</sequence>
<accession>A0A368F648</accession>
<feature type="domain" description="Serine-threonine/tyrosine-protein kinase catalytic" evidence="1">
    <location>
        <begin position="7"/>
        <end position="71"/>
    </location>
</feature>
<comment type="caution">
    <text evidence="2">The sequence shown here is derived from an EMBL/GenBank/DDBJ whole genome shotgun (WGS) entry which is preliminary data.</text>
</comment>